<reference evidence="3 4" key="1">
    <citation type="submission" date="2017-07" db="EMBL/GenBank/DDBJ databases">
        <title>Isolation and whole genome analysis of endospore-forming bacteria from heroin.</title>
        <authorList>
            <person name="Kalinowski J."/>
            <person name="Ahrens B."/>
            <person name="Al-Dilaimi A."/>
            <person name="Winkler A."/>
            <person name="Wibberg D."/>
            <person name="Schleenbecker U."/>
            <person name="Ruckert C."/>
            <person name="Wolfel R."/>
            <person name="Grass G."/>
        </authorList>
    </citation>
    <scope>NUCLEOTIDE SEQUENCE [LARGE SCALE GENOMIC DNA]</scope>
    <source>
        <strain evidence="3 4">7537-G1</strain>
    </source>
</reference>
<keyword evidence="1" id="KW-0812">Transmembrane</keyword>
<feature type="transmembrane region" description="Helical" evidence="1">
    <location>
        <begin position="7"/>
        <end position="29"/>
    </location>
</feature>
<feature type="transmembrane region" description="Helical" evidence="1">
    <location>
        <begin position="49"/>
        <end position="68"/>
    </location>
</feature>
<proteinExistence type="predicted"/>
<dbReference type="Proteomes" id="UP000215596">
    <property type="component" value="Unassembled WGS sequence"/>
</dbReference>
<reference evidence="2 5" key="2">
    <citation type="submission" date="2019-11" db="EMBL/GenBank/DDBJ databases">
        <title>Draft genome sequences of five Paenibacillus species of dairy origin.</title>
        <authorList>
            <person name="Olajide A.M."/>
            <person name="Chen S."/>
            <person name="Lapointe G."/>
        </authorList>
    </citation>
    <scope>NUCLEOTIDE SEQUENCE [LARGE SCALE GENOMIC DNA]</scope>
    <source>
        <strain evidence="2 5">3CS1</strain>
    </source>
</reference>
<comment type="caution">
    <text evidence="3">The sequence shown here is derived from an EMBL/GenBank/DDBJ whole genome shotgun (WGS) entry which is preliminary data.</text>
</comment>
<name>A0A268F0T7_9BACL</name>
<dbReference type="Proteomes" id="UP000435177">
    <property type="component" value="Unassembled WGS sequence"/>
</dbReference>
<dbReference type="RefSeq" id="WP_095263919.1">
    <property type="nucleotide sequence ID" value="NZ_NPBY01000014.1"/>
</dbReference>
<dbReference type="AlphaFoldDB" id="A0A268F0T7"/>
<sequence>MNKVKFIIIIVITLIVAVLSLRLGFWNLYPPYPATGAIGELPKPKKANAVLYFLSSGIAFIALITYLYRLFKKE</sequence>
<keyword evidence="5" id="KW-1185">Reference proteome</keyword>
<organism evidence="3 4">
    <name type="scientific">Paenibacillus campinasensis</name>
    <dbReference type="NCBI Taxonomy" id="66347"/>
    <lineage>
        <taxon>Bacteria</taxon>
        <taxon>Bacillati</taxon>
        <taxon>Bacillota</taxon>
        <taxon>Bacilli</taxon>
        <taxon>Bacillales</taxon>
        <taxon>Paenibacillaceae</taxon>
        <taxon>Paenibacillus</taxon>
    </lineage>
</organism>
<evidence type="ECO:0000313" key="3">
    <source>
        <dbReference type="EMBL" id="PAD78971.1"/>
    </source>
</evidence>
<accession>A0A268F0T7</accession>
<evidence type="ECO:0000313" key="2">
    <source>
        <dbReference type="EMBL" id="MUG65636.1"/>
    </source>
</evidence>
<gene>
    <name evidence="3" type="ORF">CHH67_05135</name>
    <name evidence="2" type="ORF">GNP94_06390</name>
</gene>
<protein>
    <submittedName>
        <fullName evidence="3">Uncharacterized protein</fullName>
    </submittedName>
</protein>
<dbReference type="EMBL" id="WOAA01000003">
    <property type="protein sequence ID" value="MUG65636.1"/>
    <property type="molecule type" value="Genomic_DNA"/>
</dbReference>
<keyword evidence="1" id="KW-1133">Transmembrane helix</keyword>
<keyword evidence="1" id="KW-0472">Membrane</keyword>
<evidence type="ECO:0000313" key="4">
    <source>
        <dbReference type="Proteomes" id="UP000215596"/>
    </source>
</evidence>
<evidence type="ECO:0000313" key="5">
    <source>
        <dbReference type="Proteomes" id="UP000435177"/>
    </source>
</evidence>
<evidence type="ECO:0000256" key="1">
    <source>
        <dbReference type="SAM" id="Phobius"/>
    </source>
</evidence>
<dbReference type="EMBL" id="NPBY01000014">
    <property type="protein sequence ID" value="PAD78971.1"/>
    <property type="molecule type" value="Genomic_DNA"/>
</dbReference>